<reference evidence="2 3" key="1">
    <citation type="submission" date="2020-08" db="EMBL/GenBank/DDBJ databases">
        <title>Whole-Genome Sequence of French Clinical Streptomyces mexicanus Strain Q0842.</title>
        <authorList>
            <person name="Boxberger M."/>
            <person name="La Scola B."/>
        </authorList>
    </citation>
    <scope>NUCLEOTIDE SEQUENCE [LARGE SCALE GENOMIC DNA]</scope>
    <source>
        <strain evidence="2 3">Marseille-Q0842</strain>
    </source>
</reference>
<dbReference type="InterPro" id="IPR001387">
    <property type="entry name" value="Cro/C1-type_HTH"/>
</dbReference>
<dbReference type="RefSeq" id="WP_159674746.1">
    <property type="nucleotide sequence ID" value="NZ_JACMHY010000008.1"/>
</dbReference>
<dbReference type="Proteomes" id="UP000517694">
    <property type="component" value="Unassembled WGS sequence"/>
</dbReference>
<comment type="caution">
    <text evidence="2">The sequence shown here is derived from an EMBL/GenBank/DDBJ whole genome shotgun (WGS) entry which is preliminary data.</text>
</comment>
<dbReference type="Gene3D" id="1.10.260.40">
    <property type="entry name" value="lambda repressor-like DNA-binding domains"/>
    <property type="match status" value="1"/>
</dbReference>
<dbReference type="InterPro" id="IPR010982">
    <property type="entry name" value="Lambda_DNA-bd_dom_sf"/>
</dbReference>
<dbReference type="EMBL" id="JACMHY010000008">
    <property type="protein sequence ID" value="MBC2867469.1"/>
    <property type="molecule type" value="Genomic_DNA"/>
</dbReference>
<proteinExistence type="predicted"/>
<sequence>MPKVSIWDRGSWNAIRQVRGITYRQIAKACQVYGSTPQKWFAGEANPTLSHQIKLAKALGIPLEDALSGVTDPDVRAAIRYALENN</sequence>
<dbReference type="OrthoDB" id="4295145at2"/>
<dbReference type="Pfam" id="PF01381">
    <property type="entry name" value="HTH_3"/>
    <property type="match status" value="1"/>
</dbReference>
<dbReference type="SUPFAM" id="SSF47413">
    <property type="entry name" value="lambda repressor-like DNA-binding domains"/>
    <property type="match status" value="1"/>
</dbReference>
<dbReference type="AlphaFoldDB" id="A0A7X1I288"/>
<feature type="domain" description="HTH cro/C1-type" evidence="1">
    <location>
        <begin position="14"/>
        <end position="66"/>
    </location>
</feature>
<evidence type="ECO:0000259" key="1">
    <source>
        <dbReference type="PROSITE" id="PS50943"/>
    </source>
</evidence>
<dbReference type="CDD" id="cd00093">
    <property type="entry name" value="HTH_XRE"/>
    <property type="match status" value="1"/>
</dbReference>
<dbReference type="GO" id="GO:0003677">
    <property type="term" value="F:DNA binding"/>
    <property type="evidence" value="ECO:0007669"/>
    <property type="project" value="InterPro"/>
</dbReference>
<name>A0A7X1I288_9ACTN</name>
<evidence type="ECO:0000313" key="3">
    <source>
        <dbReference type="Proteomes" id="UP000517694"/>
    </source>
</evidence>
<dbReference type="PROSITE" id="PS50943">
    <property type="entry name" value="HTH_CROC1"/>
    <property type="match status" value="1"/>
</dbReference>
<organism evidence="2 3">
    <name type="scientific">Streptomyces mexicanus</name>
    <dbReference type="NCBI Taxonomy" id="178566"/>
    <lineage>
        <taxon>Bacteria</taxon>
        <taxon>Bacillati</taxon>
        <taxon>Actinomycetota</taxon>
        <taxon>Actinomycetes</taxon>
        <taxon>Kitasatosporales</taxon>
        <taxon>Streptomycetaceae</taxon>
        <taxon>Streptomyces</taxon>
    </lineage>
</organism>
<accession>A0A7X1I288</accession>
<gene>
    <name evidence="2" type="ORF">H1R13_21620</name>
</gene>
<evidence type="ECO:0000313" key="2">
    <source>
        <dbReference type="EMBL" id="MBC2867469.1"/>
    </source>
</evidence>
<protein>
    <submittedName>
        <fullName evidence="2">Helix-turn-helix transcriptional regulator</fullName>
    </submittedName>
</protein>
<keyword evidence="3" id="KW-1185">Reference proteome</keyword>